<evidence type="ECO:0000256" key="4">
    <source>
        <dbReference type="SAM" id="Phobius"/>
    </source>
</evidence>
<keyword evidence="4" id="KW-1133">Transmembrane helix</keyword>
<evidence type="ECO:0000313" key="7">
    <source>
        <dbReference type="Proteomes" id="UP000000759"/>
    </source>
</evidence>
<evidence type="ECO:0000313" key="6">
    <source>
        <dbReference type="EMBL" id="EEC49775.1"/>
    </source>
</evidence>
<dbReference type="KEGG" id="pti:PHATRDRAFT_44975"/>
<dbReference type="InterPro" id="IPR015338">
    <property type="entry name" value="GT64_dom"/>
</dbReference>
<dbReference type="InParanoid" id="B7FV48"/>
<evidence type="ECO:0000256" key="2">
    <source>
        <dbReference type="ARBA" id="ARBA00023157"/>
    </source>
</evidence>
<feature type="transmembrane region" description="Helical" evidence="4">
    <location>
        <begin position="162"/>
        <end position="184"/>
    </location>
</feature>
<dbReference type="HOGENOM" id="CLU_621833_0_0_1"/>
<feature type="domain" description="Glycosyl transferase 64" evidence="5">
    <location>
        <begin position="264"/>
        <end position="422"/>
    </location>
</feature>
<keyword evidence="4" id="KW-0472">Membrane</keyword>
<dbReference type="InterPro" id="IPR029044">
    <property type="entry name" value="Nucleotide-diphossugar_trans"/>
</dbReference>
<dbReference type="Proteomes" id="UP000000759">
    <property type="component" value="Chromosome 5"/>
</dbReference>
<dbReference type="Pfam" id="PF09258">
    <property type="entry name" value="Glyco_transf_64"/>
    <property type="match status" value="1"/>
</dbReference>
<dbReference type="STRING" id="556484.B7FV48"/>
<dbReference type="RefSeq" id="XP_002179077.1">
    <property type="nucleotide sequence ID" value="XM_002179041.1"/>
</dbReference>
<proteinExistence type="predicted"/>
<dbReference type="GO" id="GO:0016020">
    <property type="term" value="C:membrane"/>
    <property type="evidence" value="ECO:0007669"/>
    <property type="project" value="InterPro"/>
</dbReference>
<reference evidence="7" key="2">
    <citation type="submission" date="2008-08" db="EMBL/GenBank/DDBJ databases">
        <authorList>
            <consortium name="Diatom Consortium"/>
            <person name="Grigoriev I."/>
            <person name="Grimwood J."/>
            <person name="Kuo A."/>
            <person name="Otillar R.P."/>
            <person name="Salamov A."/>
            <person name="Detter J.C."/>
            <person name="Lindquist E."/>
            <person name="Shapiro H."/>
            <person name="Lucas S."/>
            <person name="Glavina del Rio T."/>
            <person name="Pitluck S."/>
            <person name="Rokhsar D."/>
            <person name="Bowler C."/>
        </authorList>
    </citation>
    <scope>GENOME REANNOTATION</scope>
    <source>
        <strain evidence="7">CCAP 1055/1</strain>
    </source>
</reference>
<dbReference type="Gene3D" id="3.90.550.10">
    <property type="entry name" value="Spore Coat Polysaccharide Biosynthesis Protein SpsA, Chain A"/>
    <property type="match status" value="1"/>
</dbReference>
<dbReference type="OrthoDB" id="5954868at2759"/>
<feature type="region of interest" description="Disordered" evidence="3">
    <location>
        <begin position="1"/>
        <end position="25"/>
    </location>
</feature>
<dbReference type="GO" id="GO:0016757">
    <property type="term" value="F:glycosyltransferase activity"/>
    <property type="evidence" value="ECO:0007669"/>
    <property type="project" value="InterPro"/>
</dbReference>
<gene>
    <name evidence="6" type="ORF">PHATRDRAFT_44975</name>
</gene>
<dbReference type="AlphaFoldDB" id="B7FV48"/>
<sequence>MENVRSRGSKAMIHEDSSGDLDALDESSRCENGVFFKPSFTVEPSAFSSSSSSLSTSSIPPFRRSLLSMSSDSRQDPRSVSAGKLRRRVESSPSPEPIVCNGIAIGLDLSTDFGAEGRVLERSPADDDYSPKENSTNALGVSGFLSATHKSWRQHRRSLTRLHAIGMLSLGLVALLGVLAGVAAPQVRTRKLLGGRAPSPRESRRVLRQIESGTTGKASVLTVRLHGHRIDLIQRSLDQHARCNVVAEAQIDWSDRNLPDSLLNHFSNKVSPVQDVPDGAVLFLDESVLLSCAEIERALGEWRQDPTRLVGFSTLQVAYGPSVLVSSRAVVAHNLYVDNFKTHTHFQADVCDHLVLSARVAAISGKSPVVVAAHPRVVAQTMSAPVVSTKTSTDDEVYDSSDELQHSSTDARCVSRLLKAVGLTTLPADPEGAGITYIGRT</sequence>
<accession>B7FV48</accession>
<keyword evidence="7" id="KW-1185">Reference proteome</keyword>
<keyword evidence="4" id="KW-0812">Transmembrane</keyword>
<evidence type="ECO:0000256" key="1">
    <source>
        <dbReference type="ARBA" id="ARBA00022679"/>
    </source>
</evidence>
<dbReference type="PaxDb" id="2850-Phatr44975"/>
<evidence type="ECO:0000256" key="3">
    <source>
        <dbReference type="SAM" id="MobiDB-lite"/>
    </source>
</evidence>
<evidence type="ECO:0000259" key="5">
    <source>
        <dbReference type="Pfam" id="PF09258"/>
    </source>
</evidence>
<name>B7FV48_PHATC</name>
<dbReference type="EMBL" id="CM000608">
    <property type="protein sequence ID" value="EEC49775.1"/>
    <property type="molecule type" value="Genomic_DNA"/>
</dbReference>
<protein>
    <recommendedName>
        <fullName evidence="5">Glycosyl transferase 64 domain-containing protein</fullName>
    </recommendedName>
</protein>
<keyword evidence="1" id="KW-0808">Transferase</keyword>
<reference evidence="6 7" key="1">
    <citation type="journal article" date="2008" name="Nature">
        <title>The Phaeodactylum genome reveals the evolutionary history of diatom genomes.</title>
        <authorList>
            <person name="Bowler C."/>
            <person name="Allen A.E."/>
            <person name="Badger J.H."/>
            <person name="Grimwood J."/>
            <person name="Jabbari K."/>
            <person name="Kuo A."/>
            <person name="Maheswari U."/>
            <person name="Martens C."/>
            <person name="Maumus F."/>
            <person name="Otillar R.P."/>
            <person name="Rayko E."/>
            <person name="Salamov A."/>
            <person name="Vandepoele K."/>
            <person name="Beszteri B."/>
            <person name="Gruber A."/>
            <person name="Heijde M."/>
            <person name="Katinka M."/>
            <person name="Mock T."/>
            <person name="Valentin K."/>
            <person name="Verret F."/>
            <person name="Berges J.A."/>
            <person name="Brownlee C."/>
            <person name="Cadoret J.P."/>
            <person name="Chiovitti A."/>
            <person name="Choi C.J."/>
            <person name="Coesel S."/>
            <person name="De Martino A."/>
            <person name="Detter J.C."/>
            <person name="Durkin C."/>
            <person name="Falciatore A."/>
            <person name="Fournet J."/>
            <person name="Haruta M."/>
            <person name="Huysman M.J."/>
            <person name="Jenkins B.D."/>
            <person name="Jiroutova K."/>
            <person name="Jorgensen R.E."/>
            <person name="Joubert Y."/>
            <person name="Kaplan A."/>
            <person name="Kroger N."/>
            <person name="Kroth P.G."/>
            <person name="La Roche J."/>
            <person name="Lindquist E."/>
            <person name="Lommer M."/>
            <person name="Martin-Jezequel V."/>
            <person name="Lopez P.J."/>
            <person name="Lucas S."/>
            <person name="Mangogna M."/>
            <person name="McGinnis K."/>
            <person name="Medlin L.K."/>
            <person name="Montsant A."/>
            <person name="Oudot-Le Secq M.P."/>
            <person name="Napoli C."/>
            <person name="Obornik M."/>
            <person name="Parker M.S."/>
            <person name="Petit J.L."/>
            <person name="Porcel B.M."/>
            <person name="Poulsen N."/>
            <person name="Robison M."/>
            <person name="Rychlewski L."/>
            <person name="Rynearson T.A."/>
            <person name="Schmutz J."/>
            <person name="Shapiro H."/>
            <person name="Siaut M."/>
            <person name="Stanley M."/>
            <person name="Sussman M.R."/>
            <person name="Taylor A.R."/>
            <person name="Vardi A."/>
            <person name="von Dassow P."/>
            <person name="Vyverman W."/>
            <person name="Willis A."/>
            <person name="Wyrwicz L.S."/>
            <person name="Rokhsar D.S."/>
            <person name="Weissenbach J."/>
            <person name="Armbrust E.V."/>
            <person name="Green B.R."/>
            <person name="Van de Peer Y."/>
            <person name="Grigoriev I.V."/>
        </authorList>
    </citation>
    <scope>NUCLEOTIDE SEQUENCE [LARGE SCALE GENOMIC DNA]</scope>
    <source>
        <strain evidence="6 7">CCAP 1055/1</strain>
    </source>
</reference>
<dbReference type="GeneID" id="7199652"/>
<keyword evidence="2" id="KW-1015">Disulfide bond</keyword>
<feature type="region of interest" description="Disordered" evidence="3">
    <location>
        <begin position="66"/>
        <end position="95"/>
    </location>
</feature>
<organism evidence="6 7">
    <name type="scientific">Phaeodactylum tricornutum (strain CCAP 1055/1)</name>
    <dbReference type="NCBI Taxonomy" id="556484"/>
    <lineage>
        <taxon>Eukaryota</taxon>
        <taxon>Sar</taxon>
        <taxon>Stramenopiles</taxon>
        <taxon>Ochrophyta</taxon>
        <taxon>Bacillariophyta</taxon>
        <taxon>Bacillariophyceae</taxon>
        <taxon>Bacillariophycidae</taxon>
        <taxon>Naviculales</taxon>
        <taxon>Phaeodactylaceae</taxon>
        <taxon>Phaeodactylum</taxon>
    </lineage>
</organism>